<evidence type="ECO:0000313" key="3">
    <source>
        <dbReference type="Proteomes" id="UP000567293"/>
    </source>
</evidence>
<dbReference type="InterPro" id="IPR008391">
    <property type="entry name" value="AXE1_dom"/>
</dbReference>
<name>A0A7V8T0D5_9BACT</name>
<dbReference type="Proteomes" id="UP000567293">
    <property type="component" value="Unassembled WGS sequence"/>
</dbReference>
<dbReference type="InterPro" id="IPR050261">
    <property type="entry name" value="FrsA_esterase"/>
</dbReference>
<proteinExistence type="predicted"/>
<dbReference type="AlphaFoldDB" id="A0A7V8T0D5"/>
<protein>
    <submittedName>
        <fullName evidence="2">Acetylxylan esterase</fullName>
    </submittedName>
</protein>
<comment type="caution">
    <text evidence="2">The sequence shown here is derived from an EMBL/GenBank/DDBJ whole genome shotgun (WGS) entry which is preliminary data.</text>
</comment>
<dbReference type="InterPro" id="IPR029058">
    <property type="entry name" value="AB_hydrolase_fold"/>
</dbReference>
<dbReference type="PANTHER" id="PTHR22946">
    <property type="entry name" value="DIENELACTONE HYDROLASE DOMAIN-CONTAINING PROTEIN-RELATED"/>
    <property type="match status" value="1"/>
</dbReference>
<reference evidence="2" key="1">
    <citation type="submission" date="2020-06" db="EMBL/GenBank/DDBJ databases">
        <title>Legume-microbial interactions unlock mineral nutrients during tropical forest succession.</title>
        <authorList>
            <person name="Epihov D.Z."/>
        </authorList>
    </citation>
    <scope>NUCLEOTIDE SEQUENCE [LARGE SCALE GENOMIC DNA]</scope>
    <source>
        <strain evidence="2">Pan2503</strain>
    </source>
</reference>
<dbReference type="PANTHER" id="PTHR22946:SF8">
    <property type="entry name" value="ACETYL XYLAN ESTERASE DOMAIN-CONTAINING PROTEIN"/>
    <property type="match status" value="1"/>
</dbReference>
<accession>A0A7V8T0D5</accession>
<feature type="non-terminal residue" evidence="2">
    <location>
        <position position="510"/>
    </location>
</feature>
<evidence type="ECO:0000313" key="2">
    <source>
        <dbReference type="EMBL" id="MBA0089069.1"/>
    </source>
</evidence>
<dbReference type="SUPFAM" id="SSF53474">
    <property type="entry name" value="alpha/beta-Hydrolases"/>
    <property type="match status" value="1"/>
</dbReference>
<dbReference type="EMBL" id="JACDQQ010002820">
    <property type="protein sequence ID" value="MBA0089069.1"/>
    <property type="molecule type" value="Genomic_DNA"/>
</dbReference>
<sequence>MIRAYIAALLAGASAIGLLPVSDAPPAEFFRVWKQPVPPGPRITPYLRHQAEQAWKEDEARQEAWDSIRDEASLLKTQDELRQKLLQMIGGLPAVKTDLQPVITGKIAMDGYSIERLIFQSLPGLYVTALVYVPNDHAGKHPAVLVPAGHASDGKSHYQALSQRLVGRGYVVISWDPIGQGERSQFWDQKAQKSRYNLICGEHAVLGNLAYLAGANLARWEIWDGIRAVDYLLTRPEVDGERISITGTSGGGTQTALIAALDPRIKLAVPSCYITALPMRMSNRIFADPDSDPEQDLFGMISSGVDHPGLLLLMYPRPVMVAAAVLDFFPIEGTRKTYRELQRLYARFGHGDRIALVEGYHSHQYSPENQQAALDFLDHFNRMPVRSSLPPVKELGDESLRCTRTGQVLLDYRDARSLVELIREYYIEHKTGTARRLATEYYGEKYGGVKDWRVGEYRGAPPKDGEIAWESAGSAKVGEVAIDRYVLHHSAELEMPLLHIHKPGARDRKV</sequence>
<dbReference type="Gene3D" id="3.40.50.1820">
    <property type="entry name" value="alpha/beta hydrolase"/>
    <property type="match status" value="1"/>
</dbReference>
<organism evidence="2 3">
    <name type="scientific">Candidatus Acidiferrum panamense</name>
    <dbReference type="NCBI Taxonomy" id="2741543"/>
    <lineage>
        <taxon>Bacteria</taxon>
        <taxon>Pseudomonadati</taxon>
        <taxon>Acidobacteriota</taxon>
        <taxon>Terriglobia</taxon>
        <taxon>Candidatus Acidiferrales</taxon>
        <taxon>Candidatus Acidiferrum</taxon>
    </lineage>
</organism>
<evidence type="ECO:0000259" key="1">
    <source>
        <dbReference type="Pfam" id="PF05448"/>
    </source>
</evidence>
<dbReference type="Pfam" id="PF05448">
    <property type="entry name" value="AXE1"/>
    <property type="match status" value="1"/>
</dbReference>
<gene>
    <name evidence="2" type="ORF">HRJ53_29110</name>
</gene>
<feature type="domain" description="Acetyl xylan esterase" evidence="1">
    <location>
        <begin position="114"/>
        <end position="270"/>
    </location>
</feature>
<keyword evidence="3" id="KW-1185">Reference proteome</keyword>